<dbReference type="GO" id="GO:0008270">
    <property type="term" value="F:zinc ion binding"/>
    <property type="evidence" value="ECO:0007669"/>
    <property type="project" value="UniProtKB-KW"/>
</dbReference>
<evidence type="ECO:0000256" key="9">
    <source>
        <dbReference type="ARBA" id="ARBA00022990"/>
    </source>
</evidence>
<organism evidence="14 15">
    <name type="scientific">Nadsonia fulvescens var. elongata DSM 6958</name>
    <dbReference type="NCBI Taxonomy" id="857566"/>
    <lineage>
        <taxon>Eukaryota</taxon>
        <taxon>Fungi</taxon>
        <taxon>Dikarya</taxon>
        <taxon>Ascomycota</taxon>
        <taxon>Saccharomycotina</taxon>
        <taxon>Dipodascomycetes</taxon>
        <taxon>Dipodascales</taxon>
        <taxon>Dipodascales incertae sedis</taxon>
        <taxon>Nadsonia</taxon>
    </lineage>
</organism>
<evidence type="ECO:0000313" key="14">
    <source>
        <dbReference type="EMBL" id="ODQ64587.1"/>
    </source>
</evidence>
<dbReference type="Pfam" id="PF17772">
    <property type="entry name" value="zf-MYST"/>
    <property type="match status" value="1"/>
</dbReference>
<feature type="non-terminal residue" evidence="14">
    <location>
        <position position="276"/>
    </location>
</feature>
<evidence type="ECO:0000313" key="15">
    <source>
        <dbReference type="Proteomes" id="UP000095009"/>
    </source>
</evidence>
<dbReference type="GO" id="GO:0005634">
    <property type="term" value="C:nucleus"/>
    <property type="evidence" value="ECO:0007669"/>
    <property type="project" value="UniProtKB-SubCell"/>
</dbReference>
<feature type="active site" description="Proton donor/acceptor" evidence="11">
    <location>
        <position position="167"/>
    </location>
</feature>
<dbReference type="InterPro" id="IPR036388">
    <property type="entry name" value="WH-like_DNA-bd_sf"/>
</dbReference>
<keyword evidence="7" id="KW-0862">Zinc</keyword>
<keyword evidence="4" id="KW-0808">Transferase</keyword>
<reference evidence="14 15" key="1">
    <citation type="journal article" date="2016" name="Proc. Natl. Acad. Sci. U.S.A.">
        <title>Comparative genomics of biotechnologically important yeasts.</title>
        <authorList>
            <person name="Riley R."/>
            <person name="Haridas S."/>
            <person name="Wolfe K.H."/>
            <person name="Lopes M.R."/>
            <person name="Hittinger C.T."/>
            <person name="Goeker M."/>
            <person name="Salamov A.A."/>
            <person name="Wisecaver J.H."/>
            <person name="Long T.M."/>
            <person name="Calvey C.H."/>
            <person name="Aerts A.L."/>
            <person name="Barry K.W."/>
            <person name="Choi C."/>
            <person name="Clum A."/>
            <person name="Coughlan A.Y."/>
            <person name="Deshpande S."/>
            <person name="Douglass A.P."/>
            <person name="Hanson S.J."/>
            <person name="Klenk H.-P."/>
            <person name="LaButti K.M."/>
            <person name="Lapidus A."/>
            <person name="Lindquist E.A."/>
            <person name="Lipzen A.M."/>
            <person name="Meier-Kolthoff J.P."/>
            <person name="Ohm R.A."/>
            <person name="Otillar R.P."/>
            <person name="Pangilinan J.L."/>
            <person name="Peng Y."/>
            <person name="Rokas A."/>
            <person name="Rosa C.A."/>
            <person name="Scheuner C."/>
            <person name="Sibirny A.A."/>
            <person name="Slot J.C."/>
            <person name="Stielow J.B."/>
            <person name="Sun H."/>
            <person name="Kurtzman C.P."/>
            <person name="Blackwell M."/>
            <person name="Grigoriev I.V."/>
            <person name="Jeffries T.W."/>
        </authorList>
    </citation>
    <scope>NUCLEOTIDE SEQUENCE [LARGE SCALE GENOMIC DNA]</scope>
    <source>
        <strain evidence="14 15">DSM 6958</strain>
    </source>
</reference>
<proteinExistence type="inferred from homology"/>
<dbReference type="PANTHER" id="PTHR10615:SF161">
    <property type="entry name" value="HISTONE ACETYLTRANSFERASE KAT7"/>
    <property type="match status" value="1"/>
</dbReference>
<dbReference type="InterPro" id="IPR002717">
    <property type="entry name" value="HAT_MYST-type"/>
</dbReference>
<dbReference type="FunFam" id="3.30.60.60:FF:000001">
    <property type="entry name" value="Histone acetyltransferase"/>
    <property type="match status" value="1"/>
</dbReference>
<evidence type="ECO:0000256" key="11">
    <source>
        <dbReference type="PIRSR" id="PIRSR602717-51"/>
    </source>
</evidence>
<dbReference type="OrthoDB" id="787137at2759"/>
<keyword evidence="9" id="KW-0007">Acetylation</keyword>
<evidence type="ECO:0000256" key="6">
    <source>
        <dbReference type="ARBA" id="ARBA00022771"/>
    </source>
</evidence>
<keyword evidence="6" id="KW-0863">Zinc-finger</keyword>
<evidence type="ECO:0000256" key="8">
    <source>
        <dbReference type="ARBA" id="ARBA00022853"/>
    </source>
</evidence>
<dbReference type="Gene3D" id="3.30.60.60">
    <property type="entry name" value="N-acetyl transferase-like"/>
    <property type="match status" value="1"/>
</dbReference>
<keyword evidence="8" id="KW-0156">Chromatin regulator</keyword>
<keyword evidence="10 12" id="KW-0539">Nucleus</keyword>
<dbReference type="PROSITE" id="PS51726">
    <property type="entry name" value="MYST_HAT"/>
    <property type="match status" value="1"/>
</dbReference>
<comment type="similarity">
    <text evidence="2 12">Belongs to the MYST (SAS/MOZ) family.</text>
</comment>
<dbReference type="GO" id="GO:1990467">
    <property type="term" value="C:NuA3a histone acetyltransferase complex"/>
    <property type="evidence" value="ECO:0007669"/>
    <property type="project" value="TreeGrafter"/>
</dbReference>
<protein>
    <recommendedName>
        <fullName evidence="3 12">Histone acetyltransferase</fullName>
        <ecNumber evidence="3 12">2.3.1.48</ecNumber>
    </recommendedName>
</protein>
<evidence type="ECO:0000256" key="3">
    <source>
        <dbReference type="ARBA" id="ARBA00013184"/>
    </source>
</evidence>
<feature type="domain" description="MYST-type HAT" evidence="13">
    <location>
        <begin position="1"/>
        <end position="276"/>
    </location>
</feature>
<dbReference type="Proteomes" id="UP000095009">
    <property type="component" value="Unassembled WGS sequence"/>
</dbReference>
<comment type="catalytic activity">
    <reaction evidence="12">
        <text>L-lysyl-[protein] + acetyl-CoA = N(6)-acetyl-L-lysyl-[protein] + CoA + H(+)</text>
        <dbReference type="Rhea" id="RHEA:45948"/>
        <dbReference type="Rhea" id="RHEA-COMP:9752"/>
        <dbReference type="Rhea" id="RHEA-COMP:10731"/>
        <dbReference type="ChEBI" id="CHEBI:15378"/>
        <dbReference type="ChEBI" id="CHEBI:29969"/>
        <dbReference type="ChEBI" id="CHEBI:57287"/>
        <dbReference type="ChEBI" id="CHEBI:57288"/>
        <dbReference type="ChEBI" id="CHEBI:61930"/>
        <dbReference type="EC" id="2.3.1.48"/>
    </reaction>
</comment>
<name>A0A1E3PI91_9ASCO</name>
<dbReference type="EMBL" id="KV454411">
    <property type="protein sequence ID" value="ODQ64587.1"/>
    <property type="molecule type" value="Genomic_DNA"/>
</dbReference>
<accession>A0A1E3PI91</accession>
<keyword evidence="15" id="KW-1185">Reference proteome</keyword>
<dbReference type="Gene3D" id="1.10.10.10">
    <property type="entry name" value="Winged helix-like DNA-binding domain superfamily/Winged helix DNA-binding domain"/>
    <property type="match status" value="1"/>
</dbReference>
<comment type="subcellular location">
    <subcellularLocation>
        <location evidence="1 12">Nucleus</location>
    </subcellularLocation>
</comment>
<dbReference type="InterPro" id="IPR016181">
    <property type="entry name" value="Acyl_CoA_acyltransferase"/>
</dbReference>
<dbReference type="GO" id="GO:0003712">
    <property type="term" value="F:transcription coregulator activity"/>
    <property type="evidence" value="ECO:0007669"/>
    <property type="project" value="TreeGrafter"/>
</dbReference>
<evidence type="ECO:0000256" key="7">
    <source>
        <dbReference type="ARBA" id="ARBA00022833"/>
    </source>
</evidence>
<evidence type="ECO:0000256" key="2">
    <source>
        <dbReference type="ARBA" id="ARBA00010107"/>
    </source>
</evidence>
<dbReference type="GO" id="GO:0003682">
    <property type="term" value="F:chromatin binding"/>
    <property type="evidence" value="ECO:0007669"/>
    <property type="project" value="TreeGrafter"/>
</dbReference>
<evidence type="ECO:0000256" key="12">
    <source>
        <dbReference type="RuleBase" id="RU361211"/>
    </source>
</evidence>
<dbReference type="InterPro" id="IPR050603">
    <property type="entry name" value="MYST_HAT"/>
</dbReference>
<gene>
    <name evidence="14" type="ORF">NADFUDRAFT_11779</name>
</gene>
<evidence type="ECO:0000256" key="5">
    <source>
        <dbReference type="ARBA" id="ARBA00022723"/>
    </source>
</evidence>
<dbReference type="AlphaFoldDB" id="A0A1E3PI91"/>
<dbReference type="STRING" id="857566.A0A1E3PI91"/>
<dbReference type="GO" id="GO:0004402">
    <property type="term" value="F:histone acetyltransferase activity"/>
    <property type="evidence" value="ECO:0007669"/>
    <property type="project" value="InterPro"/>
</dbReference>
<dbReference type="EC" id="2.3.1.48" evidence="3 12"/>
<evidence type="ECO:0000256" key="4">
    <source>
        <dbReference type="ARBA" id="ARBA00022679"/>
    </source>
</evidence>
<dbReference type="GO" id="GO:0006357">
    <property type="term" value="P:regulation of transcription by RNA polymerase II"/>
    <property type="evidence" value="ECO:0007669"/>
    <property type="project" value="TreeGrafter"/>
</dbReference>
<dbReference type="Pfam" id="PF01853">
    <property type="entry name" value="MOZ_SAS"/>
    <property type="match status" value="1"/>
</dbReference>
<evidence type="ECO:0000256" key="10">
    <source>
        <dbReference type="ARBA" id="ARBA00023242"/>
    </source>
</evidence>
<feature type="non-terminal residue" evidence="14">
    <location>
        <position position="1"/>
    </location>
</feature>
<dbReference type="InterPro" id="IPR040706">
    <property type="entry name" value="Zf-MYST"/>
</dbReference>
<dbReference type="SUPFAM" id="SSF55729">
    <property type="entry name" value="Acyl-CoA N-acyltransferases (Nat)"/>
    <property type="match status" value="1"/>
</dbReference>
<dbReference type="PANTHER" id="PTHR10615">
    <property type="entry name" value="HISTONE ACETYLTRANSFERASE"/>
    <property type="match status" value="1"/>
</dbReference>
<sequence length="276" mass="32333">FEVQTWYSAPYPEEYSQHKILYICEFCLKYMNSSYISHRHELKCQYKHPPGNEIYRSSDGEISIFEVDGRQMPIYCQNLCLLAKMFLNSKTLYYDVEPFLFYVLTENDNEGCHFVGYFSKEKVDTGNHYNVSCILTLPIYQRKGYGNLLIQFSYVLSRIESKTGTPEKPLSDLGLLSYRNYWRLTICYELRNFSASNMAANTRQRRTLSLHSIAMNTGLMVNDVVTTLESLKFLTRDPISGNYAIRVDEEVVSCTIEKWELKKYKTIEESRVIWAP</sequence>
<evidence type="ECO:0000259" key="13">
    <source>
        <dbReference type="PROSITE" id="PS51726"/>
    </source>
</evidence>
<dbReference type="GO" id="GO:0031507">
    <property type="term" value="P:heterochromatin formation"/>
    <property type="evidence" value="ECO:0007669"/>
    <property type="project" value="UniProtKB-ARBA"/>
</dbReference>
<keyword evidence="5" id="KW-0479">Metal-binding</keyword>
<dbReference type="Gene3D" id="3.40.630.30">
    <property type="match status" value="1"/>
</dbReference>
<dbReference type="FunFam" id="3.40.630.30:FF:000001">
    <property type="entry name" value="Histone acetyltransferase"/>
    <property type="match status" value="1"/>
</dbReference>
<evidence type="ECO:0000256" key="1">
    <source>
        <dbReference type="ARBA" id="ARBA00004123"/>
    </source>
</evidence>